<evidence type="ECO:0000313" key="1">
    <source>
        <dbReference type="EMBL" id="QHT94431.1"/>
    </source>
</evidence>
<organism evidence="1">
    <name type="scientific">viral metagenome</name>
    <dbReference type="NCBI Taxonomy" id="1070528"/>
    <lineage>
        <taxon>unclassified sequences</taxon>
        <taxon>metagenomes</taxon>
        <taxon>organismal metagenomes</taxon>
    </lineage>
</organism>
<accession>A0A6C0IMH9</accession>
<sequence length="182" mass="21579">MASLPKLTQTEYKNKLMNYKFLMKKFIVTTRFTNETWTENNKYRKEQTHNGCVYCSPDPISAKIKRNSILFVLEMNNEENSILGIGLIKNNPIINSFQVYNEKNYNRYVYLGEHRIDRNEMDVQEELIMKAFDILCFTGNKHMKRGQGLKCFPLEMLFKISEKVDLVEFISCMFKKRIKSNT</sequence>
<name>A0A6C0IMH9_9ZZZZ</name>
<dbReference type="AlphaFoldDB" id="A0A6C0IMH9"/>
<reference evidence="1" key="1">
    <citation type="journal article" date="2020" name="Nature">
        <title>Giant virus diversity and host interactions through global metagenomics.</title>
        <authorList>
            <person name="Schulz F."/>
            <person name="Roux S."/>
            <person name="Paez-Espino D."/>
            <person name="Jungbluth S."/>
            <person name="Walsh D.A."/>
            <person name="Denef V.J."/>
            <person name="McMahon K.D."/>
            <person name="Konstantinidis K.T."/>
            <person name="Eloe-Fadrosh E.A."/>
            <person name="Kyrpides N.C."/>
            <person name="Woyke T."/>
        </authorList>
    </citation>
    <scope>NUCLEOTIDE SEQUENCE</scope>
    <source>
        <strain evidence="1">GVMAG-M-3300024258-28</strain>
    </source>
</reference>
<dbReference type="EMBL" id="MN740221">
    <property type="protein sequence ID" value="QHT94431.1"/>
    <property type="molecule type" value="Genomic_DNA"/>
</dbReference>
<protein>
    <submittedName>
        <fullName evidence="1">Uncharacterized protein</fullName>
    </submittedName>
</protein>
<proteinExistence type="predicted"/>